<keyword evidence="3" id="KW-1185">Reference proteome</keyword>
<accession>A0A9W8XNP3</accession>
<feature type="region of interest" description="Disordered" evidence="1">
    <location>
        <begin position="1"/>
        <end position="22"/>
    </location>
</feature>
<dbReference type="EMBL" id="JAPEUX010000004">
    <property type="protein sequence ID" value="KAJ4353970.1"/>
    <property type="molecule type" value="Genomic_DNA"/>
</dbReference>
<evidence type="ECO:0000313" key="3">
    <source>
        <dbReference type="Proteomes" id="UP001140513"/>
    </source>
</evidence>
<name>A0A9W8XNP3_9PLEO</name>
<comment type="caution">
    <text evidence="2">The sequence shown here is derived from an EMBL/GenBank/DDBJ whole genome shotgun (WGS) entry which is preliminary data.</text>
</comment>
<reference evidence="2" key="1">
    <citation type="submission" date="2022-10" db="EMBL/GenBank/DDBJ databases">
        <title>Tapping the CABI collections for fungal endophytes: first genome assemblies for Collariella, Neodidymelliopsis, Ascochyta clinopodiicola, Didymella pomorum, Didymosphaeria variabile, Neocosmospora piperis and Neocucurbitaria cava.</title>
        <authorList>
            <person name="Hill R."/>
        </authorList>
    </citation>
    <scope>NUCLEOTIDE SEQUENCE</scope>
    <source>
        <strain evidence="2">IMI 356815</strain>
    </source>
</reference>
<dbReference type="OrthoDB" id="10516758at2759"/>
<gene>
    <name evidence="2" type="ORF">N0V89_005702</name>
</gene>
<sequence length="76" mass="8446">MAPAMNPQPEVLQPLQPNEQSEIDFNDFNFDNIFGGTQTNGELPEFDFGFWGDPINFGSEPINYPVDGGYATTWTG</sequence>
<dbReference type="AlphaFoldDB" id="A0A9W8XNP3"/>
<dbReference type="RefSeq" id="XP_056071744.1">
    <property type="nucleotide sequence ID" value="XM_056214477.1"/>
</dbReference>
<dbReference type="Proteomes" id="UP001140513">
    <property type="component" value="Unassembled WGS sequence"/>
</dbReference>
<proteinExistence type="predicted"/>
<evidence type="ECO:0000256" key="1">
    <source>
        <dbReference type="SAM" id="MobiDB-lite"/>
    </source>
</evidence>
<dbReference type="GeneID" id="80909232"/>
<evidence type="ECO:0000313" key="2">
    <source>
        <dbReference type="EMBL" id="KAJ4353970.1"/>
    </source>
</evidence>
<organism evidence="2 3">
    <name type="scientific">Didymosphaeria variabile</name>
    <dbReference type="NCBI Taxonomy" id="1932322"/>
    <lineage>
        <taxon>Eukaryota</taxon>
        <taxon>Fungi</taxon>
        <taxon>Dikarya</taxon>
        <taxon>Ascomycota</taxon>
        <taxon>Pezizomycotina</taxon>
        <taxon>Dothideomycetes</taxon>
        <taxon>Pleosporomycetidae</taxon>
        <taxon>Pleosporales</taxon>
        <taxon>Massarineae</taxon>
        <taxon>Didymosphaeriaceae</taxon>
        <taxon>Didymosphaeria</taxon>
    </lineage>
</organism>
<protein>
    <submittedName>
        <fullName evidence="2">Uncharacterized protein</fullName>
    </submittedName>
</protein>